<feature type="compositionally biased region" description="Low complexity" evidence="1">
    <location>
        <begin position="31"/>
        <end position="40"/>
    </location>
</feature>
<feature type="region of interest" description="Disordered" evidence="1">
    <location>
        <begin position="31"/>
        <end position="90"/>
    </location>
</feature>
<feature type="chain" id="PRO_5032847213" evidence="2">
    <location>
        <begin position="24"/>
        <end position="201"/>
    </location>
</feature>
<name>A0A844W956_9RHOB</name>
<dbReference type="Proteomes" id="UP000443843">
    <property type="component" value="Unassembled WGS sequence"/>
</dbReference>
<accession>A0A844W956</accession>
<keyword evidence="4" id="KW-1185">Reference proteome</keyword>
<reference evidence="3 4" key="1">
    <citation type="submission" date="2019-11" db="EMBL/GenBank/DDBJ databases">
        <title>Pseudooceanicola pacifica sp. nov., isolated from deep-sea sediment of the Pacific Ocean.</title>
        <authorList>
            <person name="Lyu L."/>
        </authorList>
    </citation>
    <scope>NUCLEOTIDE SEQUENCE [LARGE SCALE GENOMIC DNA]</scope>
    <source>
        <strain evidence="3 4">216_PA32_1</strain>
    </source>
</reference>
<dbReference type="RefSeq" id="WP_160381623.1">
    <property type="nucleotide sequence ID" value="NZ_WNXQ01000002.1"/>
</dbReference>
<protein>
    <submittedName>
        <fullName evidence="3">Uncharacterized protein</fullName>
    </submittedName>
</protein>
<proteinExistence type="predicted"/>
<dbReference type="EMBL" id="WNXQ01000002">
    <property type="protein sequence ID" value="MWB77363.1"/>
    <property type="molecule type" value="Genomic_DNA"/>
</dbReference>
<organism evidence="3 4">
    <name type="scientific">Pseudooceanicola pacificus</name>
    <dbReference type="NCBI Taxonomy" id="2676438"/>
    <lineage>
        <taxon>Bacteria</taxon>
        <taxon>Pseudomonadati</taxon>
        <taxon>Pseudomonadota</taxon>
        <taxon>Alphaproteobacteria</taxon>
        <taxon>Rhodobacterales</taxon>
        <taxon>Paracoccaceae</taxon>
        <taxon>Pseudooceanicola</taxon>
    </lineage>
</organism>
<evidence type="ECO:0000256" key="2">
    <source>
        <dbReference type="SAM" id="SignalP"/>
    </source>
</evidence>
<gene>
    <name evidence="3" type="ORF">GLS40_04935</name>
</gene>
<evidence type="ECO:0000313" key="3">
    <source>
        <dbReference type="EMBL" id="MWB77363.1"/>
    </source>
</evidence>
<evidence type="ECO:0000313" key="4">
    <source>
        <dbReference type="Proteomes" id="UP000443843"/>
    </source>
</evidence>
<evidence type="ECO:0000256" key="1">
    <source>
        <dbReference type="SAM" id="MobiDB-lite"/>
    </source>
</evidence>
<feature type="compositionally biased region" description="Polar residues" evidence="1">
    <location>
        <begin position="68"/>
        <end position="79"/>
    </location>
</feature>
<keyword evidence="2" id="KW-0732">Signal</keyword>
<sequence>MQLKHHTAIAALMAAFMATGAVAQSANASATGSANATDNSGVAAGAGSEMGQSMDGTEPKQTYGLGSGTSQTASDTGGASMSDGADNGMGMASAEGVKSYGDLVSSLRSDQTANADLSGFAEGDEMTVARLSALQGEAADNAEGLDQAIAENQDKVDEMRDSIAANADLVAALDAEGFTADQVVAVDESGGALTVYVDDTI</sequence>
<comment type="caution">
    <text evidence="3">The sequence shown here is derived from an EMBL/GenBank/DDBJ whole genome shotgun (WGS) entry which is preliminary data.</text>
</comment>
<dbReference type="AlphaFoldDB" id="A0A844W956"/>
<feature type="signal peptide" evidence="2">
    <location>
        <begin position="1"/>
        <end position="23"/>
    </location>
</feature>